<dbReference type="EMBL" id="QURB01000004">
    <property type="protein sequence ID" value="RFC54296.1"/>
    <property type="molecule type" value="Genomic_DNA"/>
</dbReference>
<dbReference type="Proteomes" id="UP000257127">
    <property type="component" value="Unassembled WGS sequence"/>
</dbReference>
<dbReference type="GO" id="GO:0015344">
    <property type="term" value="F:siderophore uptake transmembrane transporter activity"/>
    <property type="evidence" value="ECO:0007669"/>
    <property type="project" value="TreeGrafter"/>
</dbReference>
<evidence type="ECO:0000256" key="3">
    <source>
        <dbReference type="ARBA" id="ARBA00022452"/>
    </source>
</evidence>
<evidence type="ECO:0000313" key="11">
    <source>
        <dbReference type="EMBL" id="RFC54296.1"/>
    </source>
</evidence>
<sequence length="662" mass="75490">MTSTTRNSKVLSNITKCILLFFIPHFLFAQEEDTTHFQEVTIKGNHQKIEQHTTLTKNEIQHISSNDLGGILQYITGLTIKSYGGIGGMKTLSHRGLGGEHSQLIIDGLPINNPQNGQTNLSNIQLNNVEEVGLNQQNTEQLIPVSGLIKGSSVQLKTFDQQFSNSKIAIRSNLTLGSFGQKEAYLGFKKSNKKTFISATGGYRTYDGEYPYQLPFGDESIKYRRNNALENYHFSVGGGLRWKKNVTIQKLKFSAKRNVIQQELPGAVIIYNDLASETLETEVTSLGLNYTLLNRNLMVKAFATYNNHYIHYNDPTYLNSDGFLDNKYTTNSIISGFHTRYKWNNFDFNLGHDINFDVLESSRNIGQPERMTNTSMLKLKYNTTFFNVAASAFYQSFIDANDIQTHRNSYYKLHPQLSVFTSDSLFKNLQLSIWYKPSSRAPTFNELYYSQIGNKDLSPEESSQINFGARYIKQIKKTLFQIQGNVFKNKVDNKIIALPTQNLFVWSIQNIGRVDILGGDLHITSRTAIRKNWKLNFQAGASFQNAIDVSDEHSPTYRDQIAYTPKITGNAMASVHYKKAGLYFTSLYIGERYSLNENSNGNRLDPYLIFDLSASYNFKLNKNQNIKLQAGFKNVGDISYNFIKYYVMPGRNYFLKLSYEFN</sequence>
<comment type="similarity">
    <text evidence="8">Belongs to the TonB-dependent receptor family.</text>
</comment>
<dbReference type="InterPro" id="IPR039426">
    <property type="entry name" value="TonB-dep_rcpt-like"/>
</dbReference>
<keyword evidence="3 8" id="KW-1134">Transmembrane beta strand</keyword>
<dbReference type="InterPro" id="IPR036942">
    <property type="entry name" value="Beta-barrel_TonB_sf"/>
</dbReference>
<dbReference type="Gene3D" id="2.40.170.20">
    <property type="entry name" value="TonB-dependent receptor, beta-barrel domain"/>
    <property type="match status" value="1"/>
</dbReference>
<evidence type="ECO:0000256" key="9">
    <source>
        <dbReference type="SAM" id="SignalP"/>
    </source>
</evidence>
<organism evidence="11 12">
    <name type="scientific">Brumimicrobium aurantiacum</name>
    <dbReference type="NCBI Taxonomy" id="1737063"/>
    <lineage>
        <taxon>Bacteria</taxon>
        <taxon>Pseudomonadati</taxon>
        <taxon>Bacteroidota</taxon>
        <taxon>Flavobacteriia</taxon>
        <taxon>Flavobacteriales</taxon>
        <taxon>Crocinitomicaceae</taxon>
        <taxon>Brumimicrobium</taxon>
    </lineage>
</organism>
<dbReference type="GO" id="GO:0009279">
    <property type="term" value="C:cell outer membrane"/>
    <property type="evidence" value="ECO:0007669"/>
    <property type="project" value="UniProtKB-SubCell"/>
</dbReference>
<dbReference type="SUPFAM" id="SSF56935">
    <property type="entry name" value="Porins"/>
    <property type="match status" value="1"/>
</dbReference>
<feature type="chain" id="PRO_5017644489" evidence="9">
    <location>
        <begin position="30"/>
        <end position="662"/>
    </location>
</feature>
<keyword evidence="7 8" id="KW-0998">Cell outer membrane</keyword>
<protein>
    <submittedName>
        <fullName evidence="11">TonB-dependent receptor</fullName>
    </submittedName>
</protein>
<keyword evidence="2 8" id="KW-0813">Transport</keyword>
<dbReference type="Pfam" id="PF07715">
    <property type="entry name" value="Plug"/>
    <property type="match status" value="1"/>
</dbReference>
<keyword evidence="4 8" id="KW-0812">Transmembrane</keyword>
<dbReference type="InterPro" id="IPR037066">
    <property type="entry name" value="Plug_dom_sf"/>
</dbReference>
<dbReference type="PANTHER" id="PTHR30069:SF29">
    <property type="entry name" value="HEMOGLOBIN AND HEMOGLOBIN-HAPTOGLOBIN-BINDING PROTEIN 1-RELATED"/>
    <property type="match status" value="1"/>
</dbReference>
<comment type="caution">
    <text evidence="11">The sequence shown here is derived from an EMBL/GenBank/DDBJ whole genome shotgun (WGS) entry which is preliminary data.</text>
</comment>
<dbReference type="GO" id="GO:0044718">
    <property type="term" value="P:siderophore transmembrane transport"/>
    <property type="evidence" value="ECO:0007669"/>
    <property type="project" value="TreeGrafter"/>
</dbReference>
<reference evidence="11 12" key="1">
    <citation type="submission" date="2018-08" db="EMBL/GenBank/DDBJ databases">
        <title>The draft genome squence of Brumimicrobium sp. N62.</title>
        <authorList>
            <person name="Du Z.-J."/>
            <person name="Luo H.-R."/>
        </authorList>
    </citation>
    <scope>NUCLEOTIDE SEQUENCE [LARGE SCALE GENOMIC DNA]</scope>
    <source>
        <strain evidence="11 12">N62</strain>
    </source>
</reference>
<dbReference type="InterPro" id="IPR012910">
    <property type="entry name" value="Plug_dom"/>
</dbReference>
<comment type="subcellular location">
    <subcellularLocation>
        <location evidence="1 8">Cell outer membrane</location>
        <topology evidence="1 8">Multi-pass membrane protein</topology>
    </subcellularLocation>
</comment>
<keyword evidence="12" id="KW-1185">Reference proteome</keyword>
<evidence type="ECO:0000256" key="7">
    <source>
        <dbReference type="ARBA" id="ARBA00023237"/>
    </source>
</evidence>
<dbReference type="Gene3D" id="2.170.130.10">
    <property type="entry name" value="TonB-dependent receptor, plug domain"/>
    <property type="match status" value="1"/>
</dbReference>
<feature type="signal peptide" evidence="9">
    <location>
        <begin position="1"/>
        <end position="29"/>
    </location>
</feature>
<accession>A0A3E1EXK7</accession>
<evidence type="ECO:0000313" key="12">
    <source>
        <dbReference type="Proteomes" id="UP000257127"/>
    </source>
</evidence>
<keyword evidence="11" id="KW-0675">Receptor</keyword>
<evidence type="ECO:0000259" key="10">
    <source>
        <dbReference type="Pfam" id="PF07715"/>
    </source>
</evidence>
<keyword evidence="5 9" id="KW-0732">Signal</keyword>
<evidence type="ECO:0000256" key="4">
    <source>
        <dbReference type="ARBA" id="ARBA00022692"/>
    </source>
</evidence>
<dbReference type="PROSITE" id="PS52016">
    <property type="entry name" value="TONB_DEPENDENT_REC_3"/>
    <property type="match status" value="1"/>
</dbReference>
<name>A0A3E1EXK7_9FLAO</name>
<evidence type="ECO:0000256" key="6">
    <source>
        <dbReference type="ARBA" id="ARBA00023136"/>
    </source>
</evidence>
<dbReference type="OrthoDB" id="9762903at2"/>
<dbReference type="AlphaFoldDB" id="A0A3E1EXK7"/>
<proteinExistence type="inferred from homology"/>
<feature type="domain" description="TonB-dependent receptor plug" evidence="10">
    <location>
        <begin position="53"/>
        <end position="132"/>
    </location>
</feature>
<evidence type="ECO:0000256" key="8">
    <source>
        <dbReference type="PROSITE-ProRule" id="PRU01360"/>
    </source>
</evidence>
<gene>
    <name evidence="11" type="ORF">DXU93_07660</name>
</gene>
<evidence type="ECO:0000256" key="2">
    <source>
        <dbReference type="ARBA" id="ARBA00022448"/>
    </source>
</evidence>
<evidence type="ECO:0000256" key="5">
    <source>
        <dbReference type="ARBA" id="ARBA00022729"/>
    </source>
</evidence>
<keyword evidence="6 8" id="KW-0472">Membrane</keyword>
<evidence type="ECO:0000256" key="1">
    <source>
        <dbReference type="ARBA" id="ARBA00004571"/>
    </source>
</evidence>
<dbReference type="PANTHER" id="PTHR30069">
    <property type="entry name" value="TONB-DEPENDENT OUTER MEMBRANE RECEPTOR"/>
    <property type="match status" value="1"/>
</dbReference>